<evidence type="ECO:0000313" key="3">
    <source>
        <dbReference type="EMBL" id="EJT71790.1"/>
    </source>
</evidence>
<reference evidence="5" key="1">
    <citation type="submission" date="2010-07" db="EMBL/GenBank/DDBJ databases">
        <title>The genome sequence of Gaeumannomyces graminis var. tritici strain R3-111a-1.</title>
        <authorList>
            <consortium name="The Broad Institute Genome Sequencing Platform"/>
            <person name="Ma L.-J."/>
            <person name="Dead R."/>
            <person name="Young S."/>
            <person name="Zeng Q."/>
            <person name="Koehrsen M."/>
            <person name="Alvarado L."/>
            <person name="Berlin A."/>
            <person name="Chapman S.B."/>
            <person name="Chen Z."/>
            <person name="Freedman E."/>
            <person name="Gellesch M."/>
            <person name="Goldberg J."/>
            <person name="Griggs A."/>
            <person name="Gujja S."/>
            <person name="Heilman E.R."/>
            <person name="Heiman D."/>
            <person name="Hepburn T."/>
            <person name="Howarth C."/>
            <person name="Jen D."/>
            <person name="Larson L."/>
            <person name="Mehta T."/>
            <person name="Neiman D."/>
            <person name="Pearson M."/>
            <person name="Roberts A."/>
            <person name="Saif S."/>
            <person name="Shea T."/>
            <person name="Shenoy N."/>
            <person name="Sisk P."/>
            <person name="Stolte C."/>
            <person name="Sykes S."/>
            <person name="Walk T."/>
            <person name="White J."/>
            <person name="Yandava C."/>
            <person name="Haas B."/>
            <person name="Nusbaum C."/>
            <person name="Birren B."/>
        </authorList>
    </citation>
    <scope>NUCLEOTIDE SEQUENCE [LARGE SCALE GENOMIC DNA]</scope>
    <source>
        <strain evidence="5">R3-111a-1</strain>
    </source>
</reference>
<organism evidence="3">
    <name type="scientific">Gaeumannomyces tritici (strain R3-111a-1)</name>
    <name type="common">Wheat and barley take-all root rot fungus</name>
    <name type="synonym">Gaeumannomyces graminis var. tritici</name>
    <dbReference type="NCBI Taxonomy" id="644352"/>
    <lineage>
        <taxon>Eukaryota</taxon>
        <taxon>Fungi</taxon>
        <taxon>Dikarya</taxon>
        <taxon>Ascomycota</taxon>
        <taxon>Pezizomycotina</taxon>
        <taxon>Sordariomycetes</taxon>
        <taxon>Sordariomycetidae</taxon>
        <taxon>Magnaporthales</taxon>
        <taxon>Magnaporthaceae</taxon>
        <taxon>Gaeumannomyces</taxon>
    </lineage>
</organism>
<dbReference type="Gene3D" id="3.40.50.300">
    <property type="entry name" value="P-loop containing nucleotide triphosphate hydrolases"/>
    <property type="match status" value="1"/>
</dbReference>
<dbReference type="EMBL" id="GL385400">
    <property type="protein sequence ID" value="EJT71790.1"/>
    <property type="molecule type" value="Genomic_DNA"/>
</dbReference>
<name>J3PC21_GAET3</name>
<sequence>MSGLEALGLVCNIFAVVDFSIKTVKFCKAVYEGAALDADRLSAVCDSLETSTQDLRQSYYAVTEARTKAEQDILDLSQKCQVAARDLQEEVKFLVDGKAKGSLVNTVVVAIRKGWRKIRIQRREKSLEEFKALLETRLLFQILSVLFRSLLSNLLHFQQQLTMMTEPRSSKTQAIALAKQHEFATLDQQLQHFVTQYADGHTRLGDLVKAGTQTVTAATQAEGKRLEKELKEHTTAEVNAGVAMNSERMHQIHLDAEKAARLQKLLGSFKFPALNERRSHVSLSLEGTFNWILDDDTEDVQPWDNFLDWLKSESKKYWIQGKPGAGKSTLVKFLLHDARTQQAVDIWRPNTLMISHFFWKPGSILQRNIKGLLCSLMHQLGSASNAVLQSLFDGDTASSLQSKDSADDWSVEDLKSTLHETLSLLQRPVCIFIDGLDEVCSEDGSWRLMKVIDGLAAFPQVKICLASRPESRFKTHLDQQPQLRVQDLTWNDMVRYVDDKLSPFVELGTIPDSRSWETGHLRWRLVEKAEGVFLWLHLATNSIIRGLENGQTLDEVSIRLKDLSPNLADLYSDLWKRLNDDTPSHRQEGAHYLNIILENGLLEPSFRRYAGSILALGEVAIAAYPRSHSLWSNLRHAICSSSEHIPPDLESETLQSCHQTQKHILLRCAGLAEVVDYYIDDDFANGIAFRRQVKFIHRTAWDFLTDTEEGWHIRSYDMSSPESRHINYLFASLASRYLQPRIGYPYHFPGPENNSHTCPPGLSYTSHNVKGGTPGFFGGYMLLEANASFIALYLLQVTEAEKGDSISPGRRDEIEHLLTNPFGRIRYFSMMRECYRPRAQAISDWDISKRDISRECQHLDPRKLDLKWWASIMPGPFANDGALELVEGNVHDELAREGTCGVSFLRPVRSERGRLIGVEPSLIQPSWEDWEDRDRMCREAKEYEARERMRQEAEEYGERLRLKFGLTA</sequence>
<evidence type="ECO:0000259" key="2">
    <source>
        <dbReference type="Pfam" id="PF24883"/>
    </source>
</evidence>
<dbReference type="InterPro" id="IPR056884">
    <property type="entry name" value="NPHP3-like_N"/>
</dbReference>
<feature type="domain" description="Nephrocystin 3-like N-terminal" evidence="2">
    <location>
        <begin position="287"/>
        <end position="468"/>
    </location>
</feature>
<dbReference type="Pfam" id="PF24883">
    <property type="entry name" value="NPHP3_N"/>
    <property type="match status" value="1"/>
</dbReference>
<dbReference type="VEuPathDB" id="FungiDB:GGTG_11044"/>
<proteinExistence type="predicted"/>
<dbReference type="PANTHER" id="PTHR10039:SF5">
    <property type="entry name" value="NACHT DOMAIN-CONTAINING PROTEIN"/>
    <property type="match status" value="1"/>
</dbReference>
<gene>
    <name evidence="4" type="primary">20351502</name>
    <name evidence="3" type="ORF">GGTG_11044</name>
</gene>
<evidence type="ECO:0000313" key="4">
    <source>
        <dbReference type="EnsemblFungi" id="EJT71790"/>
    </source>
</evidence>
<evidence type="ECO:0000256" key="1">
    <source>
        <dbReference type="ARBA" id="ARBA00022737"/>
    </source>
</evidence>
<reference evidence="4" key="5">
    <citation type="submission" date="2018-04" db="UniProtKB">
        <authorList>
            <consortium name="EnsemblFungi"/>
        </authorList>
    </citation>
    <scope>IDENTIFICATION</scope>
    <source>
        <strain evidence="4">R3-111a-1</strain>
    </source>
</reference>
<dbReference type="PANTHER" id="PTHR10039">
    <property type="entry name" value="AMELOGENIN"/>
    <property type="match status" value="1"/>
</dbReference>
<keyword evidence="5" id="KW-1185">Reference proteome</keyword>
<evidence type="ECO:0000313" key="5">
    <source>
        <dbReference type="Proteomes" id="UP000006039"/>
    </source>
</evidence>
<accession>J3PC21</accession>
<dbReference type="OrthoDB" id="5086500at2759"/>
<dbReference type="Proteomes" id="UP000006039">
    <property type="component" value="Unassembled WGS sequence"/>
</dbReference>
<reference evidence="4" key="4">
    <citation type="journal article" date="2015" name="G3 (Bethesda)">
        <title>Genome sequences of three phytopathogenic species of the Magnaporthaceae family of fungi.</title>
        <authorList>
            <person name="Okagaki L.H."/>
            <person name="Nunes C.C."/>
            <person name="Sailsbery J."/>
            <person name="Clay B."/>
            <person name="Brown D."/>
            <person name="John T."/>
            <person name="Oh Y."/>
            <person name="Young N."/>
            <person name="Fitzgerald M."/>
            <person name="Haas B.J."/>
            <person name="Zeng Q."/>
            <person name="Young S."/>
            <person name="Adiconis X."/>
            <person name="Fan L."/>
            <person name="Levin J.Z."/>
            <person name="Mitchell T.K."/>
            <person name="Okubara P.A."/>
            <person name="Farman M.L."/>
            <person name="Kohn L.M."/>
            <person name="Birren B."/>
            <person name="Ma L.-J."/>
            <person name="Dean R.A."/>
        </authorList>
    </citation>
    <scope>NUCLEOTIDE SEQUENCE</scope>
    <source>
        <strain evidence="4">R3-111a-1</strain>
    </source>
</reference>
<dbReference type="InterPro" id="IPR027417">
    <property type="entry name" value="P-loop_NTPase"/>
</dbReference>
<dbReference type="RefSeq" id="XP_009227188.1">
    <property type="nucleotide sequence ID" value="XM_009228924.1"/>
</dbReference>
<reference evidence="3" key="3">
    <citation type="submission" date="2010-09" db="EMBL/GenBank/DDBJ databases">
        <title>Annotation of Gaeumannomyces graminis var. tritici R3-111a-1.</title>
        <authorList>
            <consortium name="The Broad Institute Genome Sequencing Platform"/>
            <person name="Ma L.-J."/>
            <person name="Dead R."/>
            <person name="Young S.K."/>
            <person name="Zeng Q."/>
            <person name="Gargeya S."/>
            <person name="Fitzgerald M."/>
            <person name="Haas B."/>
            <person name="Abouelleil A."/>
            <person name="Alvarado L."/>
            <person name="Arachchi H.M."/>
            <person name="Berlin A."/>
            <person name="Brown A."/>
            <person name="Chapman S.B."/>
            <person name="Chen Z."/>
            <person name="Dunbar C."/>
            <person name="Freedman E."/>
            <person name="Gearin G."/>
            <person name="Gellesch M."/>
            <person name="Goldberg J."/>
            <person name="Griggs A."/>
            <person name="Gujja S."/>
            <person name="Heiman D."/>
            <person name="Howarth C."/>
            <person name="Larson L."/>
            <person name="Lui A."/>
            <person name="MacDonald P.J.P."/>
            <person name="Mehta T."/>
            <person name="Montmayeur A."/>
            <person name="Murphy C."/>
            <person name="Neiman D."/>
            <person name="Pearson M."/>
            <person name="Priest M."/>
            <person name="Roberts A."/>
            <person name="Saif S."/>
            <person name="Shea T."/>
            <person name="Shenoy N."/>
            <person name="Sisk P."/>
            <person name="Stolte C."/>
            <person name="Sykes S."/>
            <person name="Yandava C."/>
            <person name="Wortman J."/>
            <person name="Nusbaum C."/>
            <person name="Birren B."/>
        </authorList>
    </citation>
    <scope>NUCLEOTIDE SEQUENCE</scope>
    <source>
        <strain evidence="3">R3-111a-1</strain>
    </source>
</reference>
<dbReference type="SUPFAM" id="SSF52540">
    <property type="entry name" value="P-loop containing nucleoside triphosphate hydrolases"/>
    <property type="match status" value="1"/>
</dbReference>
<dbReference type="GeneID" id="20351502"/>
<keyword evidence="1" id="KW-0677">Repeat</keyword>
<reference evidence="3" key="2">
    <citation type="submission" date="2010-07" db="EMBL/GenBank/DDBJ databases">
        <authorList>
            <consortium name="The Broad Institute Genome Sequencing Platform"/>
            <consortium name="Broad Institute Genome Sequencing Center for Infectious Disease"/>
            <person name="Ma L.-J."/>
            <person name="Dead R."/>
            <person name="Young S."/>
            <person name="Zeng Q."/>
            <person name="Koehrsen M."/>
            <person name="Alvarado L."/>
            <person name="Berlin A."/>
            <person name="Chapman S.B."/>
            <person name="Chen Z."/>
            <person name="Freedman E."/>
            <person name="Gellesch M."/>
            <person name="Goldberg J."/>
            <person name="Griggs A."/>
            <person name="Gujja S."/>
            <person name="Heilman E.R."/>
            <person name="Heiman D."/>
            <person name="Hepburn T."/>
            <person name="Howarth C."/>
            <person name="Jen D."/>
            <person name="Larson L."/>
            <person name="Mehta T."/>
            <person name="Neiman D."/>
            <person name="Pearson M."/>
            <person name="Roberts A."/>
            <person name="Saif S."/>
            <person name="Shea T."/>
            <person name="Shenoy N."/>
            <person name="Sisk P."/>
            <person name="Stolte C."/>
            <person name="Sykes S."/>
            <person name="Walk T."/>
            <person name="White J."/>
            <person name="Yandava C."/>
            <person name="Haas B."/>
            <person name="Nusbaum C."/>
            <person name="Birren B."/>
        </authorList>
    </citation>
    <scope>NUCLEOTIDE SEQUENCE</scope>
    <source>
        <strain evidence="3">R3-111a-1</strain>
    </source>
</reference>
<dbReference type="AlphaFoldDB" id="J3PC21"/>
<dbReference type="EnsemblFungi" id="EJT71790">
    <property type="protein sequence ID" value="EJT71790"/>
    <property type="gene ID" value="GGTG_11044"/>
</dbReference>
<protein>
    <recommendedName>
        <fullName evidence="2">Nephrocystin 3-like N-terminal domain-containing protein</fullName>
    </recommendedName>
</protein>